<dbReference type="OrthoDB" id="783264at2759"/>
<dbReference type="PANTHER" id="PTHR35131">
    <property type="entry name" value="EXPRESSED PROTEIN"/>
    <property type="match status" value="1"/>
</dbReference>
<gene>
    <name evidence="1" type="ORF">CKAN_01393300</name>
</gene>
<dbReference type="EMBL" id="QPKB01000005">
    <property type="protein sequence ID" value="RWR85088.1"/>
    <property type="molecule type" value="Genomic_DNA"/>
</dbReference>
<dbReference type="Proteomes" id="UP000283530">
    <property type="component" value="Unassembled WGS sequence"/>
</dbReference>
<comment type="caution">
    <text evidence="1">The sequence shown here is derived from an EMBL/GenBank/DDBJ whole genome shotgun (WGS) entry which is preliminary data.</text>
</comment>
<dbReference type="AlphaFoldDB" id="A0A443P2R3"/>
<protein>
    <submittedName>
        <fullName evidence="1">Uncharacterized protein</fullName>
    </submittedName>
</protein>
<sequence>METAIPVKIGTKGTIASLLSQEIEYFRRLELDRQTRADMGSSGSKSGFQTTTKIKSKNRGFWLLPSICSCVEIANERKEILRSYKNLKIDANEGERLGRA</sequence>
<evidence type="ECO:0000313" key="1">
    <source>
        <dbReference type="EMBL" id="RWR85088.1"/>
    </source>
</evidence>
<evidence type="ECO:0000313" key="2">
    <source>
        <dbReference type="Proteomes" id="UP000283530"/>
    </source>
</evidence>
<accession>A0A443P2R3</accession>
<keyword evidence="2" id="KW-1185">Reference proteome</keyword>
<reference evidence="1 2" key="1">
    <citation type="journal article" date="2019" name="Nat. Plants">
        <title>Stout camphor tree genome fills gaps in understanding of flowering plant genome evolution.</title>
        <authorList>
            <person name="Chaw S.M."/>
            <person name="Liu Y.C."/>
            <person name="Wu Y.W."/>
            <person name="Wang H.Y."/>
            <person name="Lin C.I."/>
            <person name="Wu C.S."/>
            <person name="Ke H.M."/>
            <person name="Chang L.Y."/>
            <person name="Hsu C.Y."/>
            <person name="Yang H.T."/>
            <person name="Sudianto E."/>
            <person name="Hsu M.H."/>
            <person name="Wu K.P."/>
            <person name="Wang L.N."/>
            <person name="Leebens-Mack J.H."/>
            <person name="Tsai I.J."/>
        </authorList>
    </citation>
    <scope>NUCLEOTIDE SEQUENCE [LARGE SCALE GENOMIC DNA]</scope>
    <source>
        <strain evidence="2">cv. Chaw 1501</strain>
        <tissue evidence="1">Young leaves</tissue>
    </source>
</reference>
<proteinExistence type="predicted"/>
<name>A0A443P2R3_9MAGN</name>
<organism evidence="1 2">
    <name type="scientific">Cinnamomum micranthum f. kanehirae</name>
    <dbReference type="NCBI Taxonomy" id="337451"/>
    <lineage>
        <taxon>Eukaryota</taxon>
        <taxon>Viridiplantae</taxon>
        <taxon>Streptophyta</taxon>
        <taxon>Embryophyta</taxon>
        <taxon>Tracheophyta</taxon>
        <taxon>Spermatophyta</taxon>
        <taxon>Magnoliopsida</taxon>
        <taxon>Magnoliidae</taxon>
        <taxon>Laurales</taxon>
        <taxon>Lauraceae</taxon>
        <taxon>Cinnamomum</taxon>
    </lineage>
</organism>
<dbReference type="PANTHER" id="PTHR35131:SF1">
    <property type="entry name" value="EXPRESSED PROTEIN"/>
    <property type="match status" value="1"/>
</dbReference>